<evidence type="ECO:0000313" key="7">
    <source>
        <dbReference type="EMBL" id="NEC36115.1"/>
    </source>
</evidence>
<dbReference type="GO" id="GO:0006508">
    <property type="term" value="P:proteolysis"/>
    <property type="evidence" value="ECO:0007669"/>
    <property type="project" value="UniProtKB-KW"/>
</dbReference>
<gene>
    <name evidence="7" type="ORF">G3I66_23500</name>
</gene>
<evidence type="ECO:0000256" key="1">
    <source>
        <dbReference type="ARBA" id="ARBA00004496"/>
    </source>
</evidence>
<dbReference type="FunFam" id="2.120.10.60:FF:000001">
    <property type="entry name" value="Tricorn protease homolog"/>
    <property type="match status" value="1"/>
</dbReference>
<keyword evidence="3" id="KW-0963">Cytoplasm</keyword>
<proteinExistence type="inferred from homology"/>
<dbReference type="PANTHER" id="PTHR43253:SF1">
    <property type="entry name" value="TRICORN PROTEASE HOMOLOG 2-RELATED"/>
    <property type="match status" value="1"/>
</dbReference>
<keyword evidence="4" id="KW-0645">Protease</keyword>
<sequence>MGVTQPAAPAYLRFPHPHGELVAFTAEDDVWLAPLDGGRAWRVSADNVPVNHPRISPDGTTVAWTSTRDGAPEVHVAPVDGGPAKRLTHWGSIRTQVRGWTADGRVLALSTYGQASLRRSWARALPLDGGPATTLPYGPVGDVAQGPHTVLLSAPMGREAAWWKRYRGGTAGKLWIDREDDGEFVRLHDGLDGNIEYPFWVGDRIAFLSDHEGTGALYSSLADGSDLRRHTPVDGFYARHAATDGSRVVYSCAGELWTLDDLDGAEPRRLDVRLGGARVDLQSYPVNAARWFGSASPDHTARGSAVAVRGGVHWVTHRSGPA</sequence>
<evidence type="ECO:0000256" key="5">
    <source>
        <dbReference type="ARBA" id="ARBA00022801"/>
    </source>
</evidence>
<dbReference type="AlphaFoldDB" id="A0A6G3TI31"/>
<evidence type="ECO:0000256" key="6">
    <source>
        <dbReference type="ARBA" id="ARBA00022825"/>
    </source>
</evidence>
<evidence type="ECO:0000256" key="4">
    <source>
        <dbReference type="ARBA" id="ARBA00022670"/>
    </source>
</evidence>
<keyword evidence="5" id="KW-0378">Hydrolase</keyword>
<dbReference type="Gene3D" id="2.120.10.60">
    <property type="entry name" value="Tricorn protease N-terminal domain"/>
    <property type="match status" value="1"/>
</dbReference>
<comment type="caution">
    <text evidence="7">The sequence shown here is derived from an EMBL/GenBank/DDBJ whole genome shotgun (WGS) entry which is preliminary data.</text>
</comment>
<organism evidence="7 8">
    <name type="scientific">Streptomyces rubrogriseus</name>
    <dbReference type="NCBI Taxonomy" id="194673"/>
    <lineage>
        <taxon>Bacteria</taxon>
        <taxon>Bacillati</taxon>
        <taxon>Actinomycetota</taxon>
        <taxon>Actinomycetes</taxon>
        <taxon>Kitasatosporales</taxon>
        <taxon>Streptomycetaceae</taxon>
        <taxon>Streptomyces</taxon>
        <taxon>Streptomyces violaceoruber group</taxon>
    </lineage>
</organism>
<feature type="non-terminal residue" evidence="7">
    <location>
        <position position="322"/>
    </location>
</feature>
<dbReference type="Proteomes" id="UP000475666">
    <property type="component" value="Unassembled WGS sequence"/>
</dbReference>
<comment type="similarity">
    <text evidence="2">Belongs to the peptidase S41B family.</text>
</comment>
<dbReference type="Pfam" id="PF26549">
    <property type="entry name" value="Tricorn_N"/>
    <property type="match status" value="1"/>
</dbReference>
<dbReference type="InterPro" id="IPR012393">
    <property type="entry name" value="Tricorn_protease"/>
</dbReference>
<reference evidence="7 8" key="1">
    <citation type="submission" date="2020-01" db="EMBL/GenBank/DDBJ databases">
        <title>Insect and environment-associated Actinomycetes.</title>
        <authorList>
            <person name="Currrie C."/>
            <person name="Chevrette M."/>
            <person name="Carlson C."/>
            <person name="Stubbendieck R."/>
            <person name="Wendt-Pienkowski E."/>
        </authorList>
    </citation>
    <scope>NUCLEOTIDE SEQUENCE [LARGE SCALE GENOMIC DNA]</scope>
    <source>
        <strain evidence="7 8">SID7739</strain>
    </source>
</reference>
<keyword evidence="6" id="KW-0720">Serine protease</keyword>
<evidence type="ECO:0000313" key="8">
    <source>
        <dbReference type="Proteomes" id="UP000475666"/>
    </source>
</evidence>
<evidence type="ECO:0000256" key="2">
    <source>
        <dbReference type="ARBA" id="ARBA00008524"/>
    </source>
</evidence>
<evidence type="ECO:0000256" key="3">
    <source>
        <dbReference type="ARBA" id="ARBA00022490"/>
    </source>
</evidence>
<dbReference type="GO" id="GO:0008236">
    <property type="term" value="F:serine-type peptidase activity"/>
    <property type="evidence" value="ECO:0007669"/>
    <property type="project" value="UniProtKB-KW"/>
</dbReference>
<dbReference type="EMBL" id="JAAGMQ010000686">
    <property type="protein sequence ID" value="NEC36115.1"/>
    <property type="molecule type" value="Genomic_DNA"/>
</dbReference>
<name>A0A6G3TI31_9ACTN</name>
<dbReference type="GO" id="GO:0005737">
    <property type="term" value="C:cytoplasm"/>
    <property type="evidence" value="ECO:0007669"/>
    <property type="project" value="UniProtKB-SubCell"/>
</dbReference>
<protein>
    <submittedName>
        <fullName evidence="7">Peptidase S41</fullName>
    </submittedName>
</protein>
<comment type="subcellular location">
    <subcellularLocation>
        <location evidence="1">Cytoplasm</location>
    </subcellularLocation>
</comment>
<dbReference type="PANTHER" id="PTHR43253">
    <property type="entry name" value="TRICORN PROTEASE HOMOLOG 2-RELATED"/>
    <property type="match status" value="1"/>
</dbReference>
<accession>A0A6G3TI31</accession>
<dbReference type="SUPFAM" id="SSF69304">
    <property type="entry name" value="Tricorn protease N-terminal domain"/>
    <property type="match status" value="1"/>
</dbReference>